<sequence length="240" mass="26204">MAELISLNTVLTGAGGSVVVPFVNKLLGPWVDEVGAAIAEHARIYRLQNSINVLKKAQKLAAEAGIDPKQVNLKVLVPLLEGASLEDNPSLTDKWAALLTNAANPAETVGVKPIYTDILRQLMPEDAQILDQLFERTELDKMVRHTPDPEVAAKPNFRKIVAMTHYLDLHSYNEDKAIQHAYESVIDNLLRQRLIVLALPGKSASTIFLGSHKPSMGGAFFTSLGFDFMLACSPPEALKL</sequence>
<dbReference type="RefSeq" id="WP_305009295.1">
    <property type="nucleotide sequence ID" value="NZ_JAUQSY010000029.1"/>
</dbReference>
<evidence type="ECO:0000313" key="2">
    <source>
        <dbReference type="Proteomes" id="UP001176429"/>
    </source>
</evidence>
<dbReference type="EMBL" id="JAUQSY010000029">
    <property type="protein sequence ID" value="MDO7877833.1"/>
    <property type="molecule type" value="Genomic_DNA"/>
</dbReference>
<organism evidence="1 2">
    <name type="scientific">Hymenobacter aranciens</name>
    <dbReference type="NCBI Taxonomy" id="3063996"/>
    <lineage>
        <taxon>Bacteria</taxon>
        <taxon>Pseudomonadati</taxon>
        <taxon>Bacteroidota</taxon>
        <taxon>Cytophagia</taxon>
        <taxon>Cytophagales</taxon>
        <taxon>Hymenobacteraceae</taxon>
        <taxon>Hymenobacter</taxon>
    </lineage>
</organism>
<dbReference type="Proteomes" id="UP001176429">
    <property type="component" value="Unassembled WGS sequence"/>
</dbReference>
<protein>
    <submittedName>
        <fullName evidence="1">Abi-alpha family protein</fullName>
    </submittedName>
</protein>
<name>A0ABT9BHT5_9BACT</name>
<keyword evidence="2" id="KW-1185">Reference proteome</keyword>
<proteinExistence type="predicted"/>
<evidence type="ECO:0000313" key="1">
    <source>
        <dbReference type="EMBL" id="MDO7877833.1"/>
    </source>
</evidence>
<accession>A0ABT9BHT5</accession>
<dbReference type="Pfam" id="PF14337">
    <property type="entry name" value="Abi_alpha"/>
    <property type="match status" value="1"/>
</dbReference>
<reference evidence="1" key="1">
    <citation type="submission" date="2023-07" db="EMBL/GenBank/DDBJ databases">
        <authorList>
            <person name="Kim M.K."/>
        </authorList>
    </citation>
    <scope>NUCLEOTIDE SEQUENCE</scope>
    <source>
        <strain evidence="1">ASUV-10-1</strain>
    </source>
</reference>
<gene>
    <name evidence="1" type="ORF">Q5H93_24060</name>
</gene>
<comment type="caution">
    <text evidence="1">The sequence shown here is derived from an EMBL/GenBank/DDBJ whole genome shotgun (WGS) entry which is preliminary data.</text>
</comment>
<dbReference type="InterPro" id="IPR025506">
    <property type="entry name" value="Abi_alpha"/>
</dbReference>